<dbReference type="NCBIfam" id="TIGR02170">
    <property type="entry name" value="thyX"/>
    <property type="match status" value="1"/>
</dbReference>
<protein>
    <recommendedName>
        <fullName evidence="1">Flavin-dependent thymidylate synthase</fullName>
        <shortName evidence="1">FDTS</shortName>
        <ecNumber evidence="1">2.1.1.148</ecNumber>
    </recommendedName>
    <alternativeName>
        <fullName evidence="1">FAD-dependent thymidylate synthase</fullName>
    </alternativeName>
    <alternativeName>
        <fullName evidence="1">Thymidylate synthase ThyX</fullName>
        <shortName evidence="1">TS</shortName>
        <shortName evidence="1">TSase</shortName>
    </alternativeName>
</protein>
<feature type="binding site" description="in other chain" evidence="1">
    <location>
        <position position="141"/>
    </location>
    <ligand>
        <name>dUMP</name>
        <dbReference type="ChEBI" id="CHEBI:246422"/>
        <note>ligand shared between dimeric partners</note>
    </ligand>
</feature>
<keyword evidence="1" id="KW-0274">FAD</keyword>
<comment type="caution">
    <text evidence="2">The sequence shown here is derived from an EMBL/GenBank/DDBJ whole genome shotgun (WGS) entry which is preliminary data.</text>
</comment>
<keyword evidence="1" id="KW-0521">NADP</keyword>
<dbReference type="PROSITE" id="PS51331">
    <property type="entry name" value="THYX"/>
    <property type="match status" value="1"/>
</dbReference>
<comment type="cofactor">
    <cofactor evidence="1">
        <name>FAD</name>
        <dbReference type="ChEBI" id="CHEBI:57692"/>
    </cofactor>
    <text evidence="1">Binds 4 FAD per tetramer. Each FAD binding site is formed by three monomers.</text>
</comment>
<dbReference type="GO" id="GO:0050797">
    <property type="term" value="F:thymidylate synthase (FAD) activity"/>
    <property type="evidence" value="ECO:0007669"/>
    <property type="project" value="UniProtKB-UniRule"/>
</dbReference>
<keyword evidence="1 2" id="KW-0489">Methyltransferase</keyword>
<dbReference type="Gene3D" id="3.30.1360.170">
    <property type="match status" value="1"/>
</dbReference>
<comment type="pathway">
    <text evidence="1">Pyrimidine metabolism; dTTP biosynthesis.</text>
</comment>
<feature type="binding site" evidence="1">
    <location>
        <position position="168"/>
    </location>
    <ligand>
        <name>dUMP</name>
        <dbReference type="ChEBI" id="CHEBI:246422"/>
        <note>ligand shared between dimeric partners</note>
    </ligand>
</feature>
<dbReference type="SUPFAM" id="SSF69796">
    <property type="entry name" value="Thymidylate synthase-complementing protein Thy1"/>
    <property type="match status" value="1"/>
</dbReference>
<comment type="function">
    <text evidence="1">Catalyzes the reductive methylation of 2'-deoxyuridine-5'-monophosphate (dUMP) to 2'-deoxythymidine-5'-monophosphate (dTMP) while utilizing 5,10-methylenetetrahydrofolate (mTHF) as the methyl donor, and NADPH and FADH(2) as the reductant.</text>
</comment>
<feature type="active site" description="Involved in ionization of N3 of dUMP, leading to its activation" evidence="1">
    <location>
        <position position="168"/>
    </location>
</feature>
<dbReference type="PANTHER" id="PTHR34934">
    <property type="entry name" value="FLAVIN-DEPENDENT THYMIDYLATE SYNTHASE"/>
    <property type="match status" value="1"/>
</dbReference>
<feature type="binding site" description="in other chain" evidence="1">
    <location>
        <begin position="87"/>
        <end position="91"/>
    </location>
    <ligand>
        <name>dUMP</name>
        <dbReference type="ChEBI" id="CHEBI:246422"/>
        <note>ligand shared between dimeric partners</note>
    </ligand>
</feature>
<feature type="binding site" evidence="1">
    <location>
        <position position="87"/>
    </location>
    <ligand>
        <name>FAD</name>
        <dbReference type="ChEBI" id="CHEBI:57692"/>
        <note>ligand shared between neighboring subunits</note>
    </ligand>
</feature>
<name>A0A7C1IDR3_9CREN</name>
<feature type="binding site" evidence="1">
    <location>
        <position position="163"/>
    </location>
    <ligand>
        <name>FAD</name>
        <dbReference type="ChEBI" id="CHEBI:57692"/>
        <note>ligand shared between neighboring subunits</note>
    </ligand>
</feature>
<dbReference type="InterPro" id="IPR036098">
    <property type="entry name" value="Thymidylate_synthase_ThyX_sf"/>
</dbReference>
<comment type="subunit">
    <text evidence="1">Homotetramer.</text>
</comment>
<feature type="binding site" evidence="1">
    <location>
        <position position="55"/>
    </location>
    <ligand>
        <name>FAD</name>
        <dbReference type="ChEBI" id="CHEBI:57692"/>
        <note>ligand shared between neighboring subunits</note>
    </ligand>
</feature>
<dbReference type="GO" id="GO:0006231">
    <property type="term" value="P:dTMP biosynthetic process"/>
    <property type="evidence" value="ECO:0007669"/>
    <property type="project" value="UniProtKB-UniRule"/>
</dbReference>
<evidence type="ECO:0000256" key="1">
    <source>
        <dbReference type="HAMAP-Rule" id="MF_01408"/>
    </source>
</evidence>
<dbReference type="CDD" id="cd20175">
    <property type="entry name" value="ThyX"/>
    <property type="match status" value="1"/>
</dbReference>
<accession>A0A7C1IDR3</accession>
<gene>
    <name evidence="1" type="primary">thyX</name>
    <name evidence="2" type="ORF">ENO04_04895</name>
</gene>
<dbReference type="GO" id="GO:0032259">
    <property type="term" value="P:methylation"/>
    <property type="evidence" value="ECO:0007669"/>
    <property type="project" value="UniProtKB-KW"/>
</dbReference>
<keyword evidence="1" id="KW-0545">Nucleotide biosynthesis</keyword>
<proteinExistence type="inferred from homology"/>
<reference evidence="2" key="1">
    <citation type="journal article" date="2020" name="mSystems">
        <title>Genome- and Community-Level Interaction Insights into Carbon Utilization and Element Cycling Functions of Hydrothermarchaeota in Hydrothermal Sediment.</title>
        <authorList>
            <person name="Zhou Z."/>
            <person name="Liu Y."/>
            <person name="Xu W."/>
            <person name="Pan J."/>
            <person name="Luo Z.H."/>
            <person name="Li M."/>
        </authorList>
    </citation>
    <scope>NUCLEOTIDE SEQUENCE [LARGE SCALE GENOMIC DNA]</scope>
    <source>
        <strain evidence="2">SpSt-123</strain>
    </source>
</reference>
<dbReference type="GO" id="GO:0070402">
    <property type="term" value="F:NADPH binding"/>
    <property type="evidence" value="ECO:0007669"/>
    <property type="project" value="TreeGrafter"/>
</dbReference>
<sequence length="255" mass="30377">MKVEVISYTRDCEKLIAAASKLTLSKKPFEEIWGSLSEDEIDTWIKETVIRWHFSPWEHCVYTFYISGVSRVLTHQLVRHRIASYSQHSQRFKALHDIEFVVPDRINMSEEAKRLFLDTVDNAKDAYRKLIEKGIPFEDARYILPQAVTTKILVTMNARELMHFFSLRMCTRAQLEIRRLAWLMWRKVYELHPRLWKWAGPRCLQTENLIRRNPIEFPRVLEEAEVEFVSEKCPEGLPRESIIKCLRHSYHEVSK</sequence>
<feature type="binding site" evidence="1">
    <location>
        <begin position="157"/>
        <end position="159"/>
    </location>
    <ligand>
        <name>FAD</name>
        <dbReference type="ChEBI" id="CHEBI:57692"/>
        <note>ligand shared between neighboring subunits</note>
    </ligand>
</feature>
<dbReference type="GO" id="GO:0050660">
    <property type="term" value="F:flavin adenine dinucleotide binding"/>
    <property type="evidence" value="ECO:0007669"/>
    <property type="project" value="UniProtKB-UniRule"/>
</dbReference>
<dbReference type="GO" id="GO:0006235">
    <property type="term" value="P:dTTP biosynthetic process"/>
    <property type="evidence" value="ECO:0007669"/>
    <property type="project" value="UniProtKB-UniRule"/>
</dbReference>
<dbReference type="InterPro" id="IPR003669">
    <property type="entry name" value="Thymidylate_synthase_ThyX"/>
</dbReference>
<feature type="binding site" evidence="1">
    <location>
        <begin position="79"/>
        <end position="81"/>
    </location>
    <ligand>
        <name>FAD</name>
        <dbReference type="ChEBI" id="CHEBI:57692"/>
        <note>ligand shared between neighboring subunits</note>
    </ligand>
</feature>
<feature type="binding site" evidence="1">
    <location>
        <begin position="76"/>
        <end position="79"/>
    </location>
    <ligand>
        <name>dUMP</name>
        <dbReference type="ChEBI" id="CHEBI:246422"/>
        <note>ligand shared between dimeric partners</note>
    </ligand>
</feature>
<keyword evidence="1" id="KW-0285">Flavoprotein</keyword>
<comment type="similarity">
    <text evidence="1">Belongs to the thymidylate synthase ThyX family.</text>
</comment>
<dbReference type="GO" id="GO:0004799">
    <property type="term" value="F:thymidylate synthase activity"/>
    <property type="evidence" value="ECO:0007669"/>
    <property type="project" value="TreeGrafter"/>
</dbReference>
<dbReference type="PANTHER" id="PTHR34934:SF1">
    <property type="entry name" value="FLAVIN-DEPENDENT THYMIDYLATE SYNTHASE"/>
    <property type="match status" value="1"/>
</dbReference>
<dbReference type="EC" id="2.1.1.148" evidence="1"/>
<dbReference type="UniPathway" id="UPA00575"/>
<dbReference type="EMBL" id="DSDY01000150">
    <property type="protein sequence ID" value="HDS10930.1"/>
    <property type="molecule type" value="Genomic_DNA"/>
</dbReference>
<comment type="catalytic activity">
    <reaction evidence="1">
        <text>dUMP + (6R)-5,10-methylene-5,6,7,8-tetrahydrofolate + NADPH + H(+) = dTMP + (6S)-5,6,7,8-tetrahydrofolate + NADP(+)</text>
        <dbReference type="Rhea" id="RHEA:29043"/>
        <dbReference type="ChEBI" id="CHEBI:15378"/>
        <dbReference type="ChEBI" id="CHEBI:15636"/>
        <dbReference type="ChEBI" id="CHEBI:57453"/>
        <dbReference type="ChEBI" id="CHEBI:57783"/>
        <dbReference type="ChEBI" id="CHEBI:58349"/>
        <dbReference type="ChEBI" id="CHEBI:63528"/>
        <dbReference type="ChEBI" id="CHEBI:246422"/>
        <dbReference type="EC" id="2.1.1.148"/>
    </reaction>
</comment>
<keyword evidence="1 2" id="KW-0808">Transferase</keyword>
<dbReference type="Pfam" id="PF02511">
    <property type="entry name" value="Thy1"/>
    <property type="match status" value="1"/>
</dbReference>
<evidence type="ECO:0000313" key="2">
    <source>
        <dbReference type="EMBL" id="HDS10930.1"/>
    </source>
</evidence>
<organism evidence="2">
    <name type="scientific">Fervidicoccus fontis</name>
    <dbReference type="NCBI Taxonomy" id="683846"/>
    <lineage>
        <taxon>Archaea</taxon>
        <taxon>Thermoproteota</taxon>
        <taxon>Thermoprotei</taxon>
        <taxon>Fervidicoccales</taxon>
        <taxon>Fervidicoccaceae</taxon>
        <taxon>Fervidicoccus</taxon>
    </lineage>
</organism>
<dbReference type="AlphaFoldDB" id="A0A7C1IDR3"/>
<dbReference type="HAMAP" id="MF_01408">
    <property type="entry name" value="ThyX"/>
    <property type="match status" value="1"/>
</dbReference>